<dbReference type="AlphaFoldDB" id="A0A0A8YJT1"/>
<name>A0A0A8YJT1_ARUDO</name>
<feature type="region of interest" description="Disordered" evidence="1">
    <location>
        <begin position="1"/>
        <end position="24"/>
    </location>
</feature>
<accession>A0A0A8YJT1</accession>
<evidence type="ECO:0000256" key="1">
    <source>
        <dbReference type="SAM" id="MobiDB-lite"/>
    </source>
</evidence>
<dbReference type="EMBL" id="GBRH01272077">
    <property type="protein sequence ID" value="JAD25818.1"/>
    <property type="molecule type" value="Transcribed_RNA"/>
</dbReference>
<protein>
    <submittedName>
        <fullName evidence="2">Uncharacterized protein</fullName>
    </submittedName>
</protein>
<reference evidence="2" key="2">
    <citation type="journal article" date="2015" name="Data Brief">
        <title>Shoot transcriptome of the giant reed, Arundo donax.</title>
        <authorList>
            <person name="Barrero R.A."/>
            <person name="Guerrero F.D."/>
            <person name="Moolhuijzen P."/>
            <person name="Goolsby J.A."/>
            <person name="Tidwell J."/>
            <person name="Bellgard S.E."/>
            <person name="Bellgard M.I."/>
        </authorList>
    </citation>
    <scope>NUCLEOTIDE SEQUENCE</scope>
    <source>
        <tissue evidence="2">Shoot tissue taken approximately 20 cm above the soil surface</tissue>
    </source>
</reference>
<proteinExistence type="predicted"/>
<reference evidence="2" key="1">
    <citation type="submission" date="2014-09" db="EMBL/GenBank/DDBJ databases">
        <authorList>
            <person name="Magalhaes I.L.F."/>
            <person name="Oliveira U."/>
            <person name="Santos F.R."/>
            <person name="Vidigal T.H.D.A."/>
            <person name="Brescovit A.D."/>
            <person name="Santos A.J."/>
        </authorList>
    </citation>
    <scope>NUCLEOTIDE SEQUENCE</scope>
    <source>
        <tissue evidence="2">Shoot tissue taken approximately 20 cm above the soil surface</tissue>
    </source>
</reference>
<feature type="compositionally biased region" description="Polar residues" evidence="1">
    <location>
        <begin position="1"/>
        <end position="14"/>
    </location>
</feature>
<sequence>MAETHMNSKSNQTKAHLGIWNTYR</sequence>
<evidence type="ECO:0000313" key="2">
    <source>
        <dbReference type="EMBL" id="JAD25818.1"/>
    </source>
</evidence>
<organism evidence="2">
    <name type="scientific">Arundo donax</name>
    <name type="common">Giant reed</name>
    <name type="synonym">Donax arundinaceus</name>
    <dbReference type="NCBI Taxonomy" id="35708"/>
    <lineage>
        <taxon>Eukaryota</taxon>
        <taxon>Viridiplantae</taxon>
        <taxon>Streptophyta</taxon>
        <taxon>Embryophyta</taxon>
        <taxon>Tracheophyta</taxon>
        <taxon>Spermatophyta</taxon>
        <taxon>Magnoliopsida</taxon>
        <taxon>Liliopsida</taxon>
        <taxon>Poales</taxon>
        <taxon>Poaceae</taxon>
        <taxon>PACMAD clade</taxon>
        <taxon>Arundinoideae</taxon>
        <taxon>Arundineae</taxon>
        <taxon>Arundo</taxon>
    </lineage>
</organism>